<evidence type="ECO:0008006" key="3">
    <source>
        <dbReference type="Google" id="ProtNLM"/>
    </source>
</evidence>
<dbReference type="Proteomes" id="UP000267593">
    <property type="component" value="Unassembled WGS sequence"/>
</dbReference>
<proteinExistence type="predicted"/>
<dbReference type="RefSeq" id="WP_260469761.1">
    <property type="nucleotide sequence ID" value="NZ_RJNJ01000008.1"/>
</dbReference>
<dbReference type="AlphaFoldDB" id="A0A3R9IMW5"/>
<accession>A0A3R9IMW5</accession>
<gene>
    <name evidence="1" type="ORF">D8863_07330</name>
</gene>
<evidence type="ECO:0000313" key="2">
    <source>
        <dbReference type="Proteomes" id="UP000267593"/>
    </source>
</evidence>
<name>A0A3R9IMW5_STROR</name>
<evidence type="ECO:0000313" key="1">
    <source>
        <dbReference type="EMBL" id="RSI66827.1"/>
    </source>
</evidence>
<reference evidence="1 2" key="1">
    <citation type="submission" date="2018-11" db="EMBL/GenBank/DDBJ databases">
        <title>Species Designations Belie Phenotypic and Genotypic Heterogeneity in Oral Streptococci.</title>
        <authorList>
            <person name="Velsko I."/>
        </authorList>
    </citation>
    <scope>NUCLEOTIDE SEQUENCE [LARGE SCALE GENOMIC DNA]</scope>
    <source>
        <strain evidence="1 2">BCC63</strain>
    </source>
</reference>
<organism evidence="1 2">
    <name type="scientific">Streptococcus oralis</name>
    <dbReference type="NCBI Taxonomy" id="1303"/>
    <lineage>
        <taxon>Bacteria</taxon>
        <taxon>Bacillati</taxon>
        <taxon>Bacillota</taxon>
        <taxon>Bacilli</taxon>
        <taxon>Lactobacillales</taxon>
        <taxon>Streptococcaceae</taxon>
        <taxon>Streptococcus</taxon>
    </lineage>
</organism>
<comment type="caution">
    <text evidence="1">The sequence shown here is derived from an EMBL/GenBank/DDBJ whole genome shotgun (WGS) entry which is preliminary data.</text>
</comment>
<dbReference type="EMBL" id="RJNJ01000008">
    <property type="protein sequence ID" value="RSI66827.1"/>
    <property type="molecule type" value="Genomic_DNA"/>
</dbReference>
<protein>
    <recommendedName>
        <fullName evidence="3">Pre-toxin TG domain-containing protein</fullName>
    </recommendedName>
</protein>
<sequence length="642" mass="71598">MTKDVELHSSTWKTMKQALTGLTENATVSSSGYGNYTNAQAGSYSTGTTSTGFAKRVEDLVKISEKVQKLIKEKDTDGVVSYTYHDETSTAQTLQAKLSTLERYAENVNTYINKKIDRPFYEAMDKVGAKLEALNIQKYKTTNKIGYKRIEPVKDPYGHPVGTKEVTPPEIGIDELYKVDSPYKASLKKSYEEYKKSKEYKDSRLTETEYVQVMHQTRSFEYVSIDDEKSTTEMWRDLTLTAATVVLYIFCPPAGAVLSTVVAAAEMYSAASGKDWGTGRELDGNERATRGFFALLDLIPAGKYLSGLAKTGKTAGLTAVKTSIKTAVKEGVEQGAKNFDTFKGLLKKTKGLGDNIYHSLPTYRKQLARHLQNTVDEGLLNLSKAAQEGLERAKQFTLEVPTIRTRQVAPVGFANIQGFSTIEKTTVKLGDTGLGKSLDNLASKAKHVENTRLDRLRSRNALYVTKDEWVKAMKEGDVVFNTDIHSMAEVLKQRGIISEVDDGTIELISNMRKGNYGEMSTDEIYRQLGYERISLDMTTEIDGATHHGIDGVYHNPNGHPPYIIAEAKYGSARLSYLKNPEIKQMSREWIGDRLEDAVGARNFEKIDEAMKRGDVGYQLVKVRKNGDIMINNLDKKANIIRP</sequence>